<accession>A0A6M3JV85</accession>
<feature type="region of interest" description="Disordered" evidence="1">
    <location>
        <begin position="62"/>
        <end position="105"/>
    </location>
</feature>
<evidence type="ECO:0000313" key="3">
    <source>
        <dbReference type="EMBL" id="QJA73221.1"/>
    </source>
</evidence>
<keyword evidence="2" id="KW-0812">Transmembrane</keyword>
<evidence type="ECO:0000256" key="2">
    <source>
        <dbReference type="SAM" id="Phobius"/>
    </source>
</evidence>
<protein>
    <submittedName>
        <fullName evidence="3">Uncharacterized protein</fullName>
    </submittedName>
</protein>
<keyword evidence="2" id="KW-0472">Membrane</keyword>
<gene>
    <name evidence="3" type="ORF">MM415A02428_0004</name>
</gene>
<dbReference type="EMBL" id="MT142011">
    <property type="protein sequence ID" value="QJA73221.1"/>
    <property type="molecule type" value="Genomic_DNA"/>
</dbReference>
<organism evidence="3">
    <name type="scientific">viral metagenome</name>
    <dbReference type="NCBI Taxonomy" id="1070528"/>
    <lineage>
        <taxon>unclassified sequences</taxon>
        <taxon>metagenomes</taxon>
        <taxon>organismal metagenomes</taxon>
    </lineage>
</organism>
<evidence type="ECO:0000256" key="1">
    <source>
        <dbReference type="SAM" id="MobiDB-lite"/>
    </source>
</evidence>
<feature type="transmembrane region" description="Helical" evidence="2">
    <location>
        <begin position="7"/>
        <end position="28"/>
    </location>
</feature>
<feature type="transmembrane region" description="Helical" evidence="2">
    <location>
        <begin position="34"/>
        <end position="52"/>
    </location>
</feature>
<proteinExistence type="predicted"/>
<reference evidence="3" key="1">
    <citation type="submission" date="2020-03" db="EMBL/GenBank/DDBJ databases">
        <title>The deep terrestrial virosphere.</title>
        <authorList>
            <person name="Holmfeldt K."/>
            <person name="Nilsson E."/>
            <person name="Simone D."/>
            <person name="Lopez-Fernandez M."/>
            <person name="Wu X."/>
            <person name="de Brujin I."/>
            <person name="Lundin D."/>
            <person name="Andersson A."/>
            <person name="Bertilsson S."/>
            <person name="Dopson M."/>
        </authorList>
    </citation>
    <scope>NUCLEOTIDE SEQUENCE</scope>
    <source>
        <strain evidence="3">MM415A02428</strain>
    </source>
</reference>
<dbReference type="AlphaFoldDB" id="A0A6M3JV85"/>
<name>A0A6M3JV85_9ZZZZ</name>
<keyword evidence="2" id="KW-1133">Transmembrane helix</keyword>
<sequence>MIVKWRIVLTTELIALALLLLEACYIFADGESFHAIGYLAAAFSVLGSMLWNKFGFQNSMKKAKISQPNPTTEPTEPPGSAHPVLRVHSNPKLKHTTNGERKGRE</sequence>